<organism evidence="6 7">
    <name type="scientific">Catenovulum sediminis</name>
    <dbReference type="NCBI Taxonomy" id="1740262"/>
    <lineage>
        <taxon>Bacteria</taxon>
        <taxon>Pseudomonadati</taxon>
        <taxon>Pseudomonadota</taxon>
        <taxon>Gammaproteobacteria</taxon>
        <taxon>Alteromonadales</taxon>
        <taxon>Alteromonadaceae</taxon>
        <taxon>Catenovulum</taxon>
    </lineage>
</organism>
<reference evidence="6 7" key="1">
    <citation type="submission" date="2024-06" db="EMBL/GenBank/DDBJ databases">
        <authorList>
            <person name="Chen R.Y."/>
        </authorList>
    </citation>
    <scope>NUCLEOTIDE SEQUENCE [LARGE SCALE GENOMIC DNA]</scope>
    <source>
        <strain evidence="6 7">D2</strain>
    </source>
</reference>
<dbReference type="PANTHER" id="PTHR10680">
    <property type="entry name" value="PEPTIDYL-GLYCINE ALPHA-AMIDATING MONOOXYGENASE"/>
    <property type="match status" value="1"/>
</dbReference>
<evidence type="ECO:0000256" key="5">
    <source>
        <dbReference type="SAM" id="SignalP"/>
    </source>
</evidence>
<keyword evidence="1 5" id="KW-0732">Signal</keyword>
<keyword evidence="2" id="KW-0677">Repeat</keyword>
<dbReference type="EMBL" id="JBELOE010000136">
    <property type="protein sequence ID" value="MER2491588.1"/>
    <property type="molecule type" value="Genomic_DNA"/>
</dbReference>
<feature type="chain" id="PRO_5047497507" description="6-bladed beta-propeller" evidence="5">
    <location>
        <begin position="22"/>
        <end position="333"/>
    </location>
</feature>
<dbReference type="SUPFAM" id="SSF63829">
    <property type="entry name" value="Calcium-dependent phosphotriesterase"/>
    <property type="match status" value="1"/>
</dbReference>
<accession>A0ABV1RF81</accession>
<gene>
    <name evidence="6" type="ORF">ABS311_06805</name>
</gene>
<dbReference type="Pfam" id="PF01436">
    <property type="entry name" value="NHL"/>
    <property type="match status" value="1"/>
</dbReference>
<name>A0ABV1RF81_9ALTE</name>
<sequence length="333" mass="37656">MKKSILNILAISSLISFTAVAHEHHKVPKLTAGEKVISGQEIVSGGYRYIENFFQLPDEVDMWHAHGLARDKEDNIYLAYQPKKVEKGIHVIVMFNKHGEFIRYIGDHNLGWGAPHGLDLVYENGQKFLYLSTNFNDVKKLDMQGNLVWQSESQETPGDYGEKYRPTDSALDPNSNLLYIADGYGSNKINLHNKNSGHYLNITWTGAQAGNPYLTPHGVTYDPRHNQVIVSDRGNKRILYYTTEGKFVKQVKGQGISAVCNTDVWQDYLLVPNLDGTVVYLDKNNKLIDTIELNKVLGEQGHKHPHDAIFMSNGDVVIGTWKPGKLSYWQKID</sequence>
<keyword evidence="3" id="KW-0325">Glycoprotein</keyword>
<evidence type="ECO:0000256" key="3">
    <source>
        <dbReference type="ARBA" id="ARBA00023180"/>
    </source>
</evidence>
<evidence type="ECO:0000313" key="6">
    <source>
        <dbReference type="EMBL" id="MER2491588.1"/>
    </source>
</evidence>
<protein>
    <recommendedName>
        <fullName evidence="8">6-bladed beta-propeller</fullName>
    </recommendedName>
</protein>
<evidence type="ECO:0000313" key="7">
    <source>
        <dbReference type="Proteomes" id="UP001467690"/>
    </source>
</evidence>
<evidence type="ECO:0000256" key="4">
    <source>
        <dbReference type="PROSITE-ProRule" id="PRU00504"/>
    </source>
</evidence>
<dbReference type="InterPro" id="IPR001258">
    <property type="entry name" value="NHL_repeat"/>
</dbReference>
<dbReference type="PROSITE" id="PS51125">
    <property type="entry name" value="NHL"/>
    <property type="match status" value="1"/>
</dbReference>
<feature type="repeat" description="NHL" evidence="4">
    <location>
        <begin position="216"/>
        <end position="244"/>
    </location>
</feature>
<dbReference type="InterPro" id="IPR011042">
    <property type="entry name" value="6-blade_b-propeller_TolB-like"/>
</dbReference>
<dbReference type="RefSeq" id="WP_350401179.1">
    <property type="nucleotide sequence ID" value="NZ_JBELOE010000136.1"/>
</dbReference>
<evidence type="ECO:0000256" key="2">
    <source>
        <dbReference type="ARBA" id="ARBA00022737"/>
    </source>
</evidence>
<feature type="signal peptide" evidence="5">
    <location>
        <begin position="1"/>
        <end position="21"/>
    </location>
</feature>
<proteinExistence type="predicted"/>
<comment type="caution">
    <text evidence="6">The sequence shown here is derived from an EMBL/GenBank/DDBJ whole genome shotgun (WGS) entry which is preliminary data.</text>
</comment>
<dbReference type="Gene3D" id="2.120.10.30">
    <property type="entry name" value="TolB, C-terminal domain"/>
    <property type="match status" value="1"/>
</dbReference>
<evidence type="ECO:0008006" key="8">
    <source>
        <dbReference type="Google" id="ProtNLM"/>
    </source>
</evidence>
<dbReference type="Proteomes" id="UP001467690">
    <property type="component" value="Unassembled WGS sequence"/>
</dbReference>
<keyword evidence="7" id="KW-1185">Reference proteome</keyword>
<evidence type="ECO:0000256" key="1">
    <source>
        <dbReference type="ARBA" id="ARBA00022729"/>
    </source>
</evidence>